<reference evidence="1 2" key="1">
    <citation type="submission" date="2017-07" db="EMBL/GenBank/DDBJ databases">
        <title>First draft Genome Sequence of Nocardia cerradoensis isolated from human infection.</title>
        <authorList>
            <person name="Carrasco G."/>
        </authorList>
    </citation>
    <scope>NUCLEOTIDE SEQUENCE [LARGE SCALE GENOMIC DNA]</scope>
    <source>
        <strain evidence="1 2">CNM20130759</strain>
    </source>
</reference>
<sequence>MSTASDRVLDDPTDAQLHDLLAELDYREPQLVVERPGSPAAQHYLRVEMDRRIDPDDGRGYIVEYGGGGPGMQFRASVRDTARWGTPHSPAFELVAKTVQDWAFQRYGWHEAMMWERVGADR</sequence>
<name>A0A231GVZ7_9NOCA</name>
<dbReference type="AlphaFoldDB" id="A0A231GVZ7"/>
<accession>A0A231GVZ7</accession>
<proteinExistence type="predicted"/>
<comment type="caution">
    <text evidence="1">The sequence shown here is derived from an EMBL/GenBank/DDBJ whole genome shotgun (WGS) entry which is preliminary data.</text>
</comment>
<dbReference type="EMBL" id="NGAF01000026">
    <property type="protein sequence ID" value="OXR40794.1"/>
    <property type="molecule type" value="Genomic_DNA"/>
</dbReference>
<keyword evidence="2" id="KW-1185">Reference proteome</keyword>
<gene>
    <name evidence="1" type="ORF">B7C42_07078</name>
</gene>
<dbReference type="Proteomes" id="UP000215506">
    <property type="component" value="Unassembled WGS sequence"/>
</dbReference>
<evidence type="ECO:0000313" key="1">
    <source>
        <dbReference type="EMBL" id="OXR40794.1"/>
    </source>
</evidence>
<organism evidence="1 2">
    <name type="scientific">Nocardia cerradoensis</name>
    <dbReference type="NCBI Taxonomy" id="85688"/>
    <lineage>
        <taxon>Bacteria</taxon>
        <taxon>Bacillati</taxon>
        <taxon>Actinomycetota</taxon>
        <taxon>Actinomycetes</taxon>
        <taxon>Mycobacteriales</taxon>
        <taxon>Nocardiaceae</taxon>
        <taxon>Nocardia</taxon>
    </lineage>
</organism>
<evidence type="ECO:0000313" key="2">
    <source>
        <dbReference type="Proteomes" id="UP000215506"/>
    </source>
</evidence>
<protein>
    <submittedName>
        <fullName evidence="1">Uncharacterized protein</fullName>
    </submittedName>
</protein>
<dbReference type="RefSeq" id="WP_039780101.1">
    <property type="nucleotide sequence ID" value="NZ_JAAXOR010000002.1"/>
</dbReference>